<keyword evidence="6" id="KW-0326">Glycosidase</keyword>
<dbReference type="InterPro" id="IPR017853">
    <property type="entry name" value="GH"/>
</dbReference>
<keyword evidence="11" id="KW-1185">Reference proteome</keyword>
<evidence type="ECO:0000256" key="1">
    <source>
        <dbReference type="ARBA" id="ARBA00001231"/>
    </source>
</evidence>
<evidence type="ECO:0000256" key="3">
    <source>
        <dbReference type="ARBA" id="ARBA00012663"/>
    </source>
</evidence>
<dbReference type="AlphaFoldDB" id="A0A9P6TUE7"/>
<dbReference type="PANTHER" id="PTHR22600">
    <property type="entry name" value="BETA-HEXOSAMINIDASE"/>
    <property type="match status" value="1"/>
</dbReference>
<comment type="caution">
    <text evidence="10">The sequence shown here is derived from an EMBL/GenBank/DDBJ whole genome shotgun (WGS) entry which is preliminary data.</text>
</comment>
<dbReference type="OrthoDB" id="428480at2759"/>
<sequence>ANPLPKPVTIDWKAGGRINVNKNFQFRLHLNGQKDEEKILTNAAQRAFRLIKEEKWVPQAWETPMPKWPDFPEFAGEKRADDDSDSDDEDDGVRGELRNVDIRVKNMNAPLQHGHDESYRIEVTSNGRASIAAETIWGALHGLSTFQQLVITEDGKGPLFIEQPVSIVDKPNYTHRGVMYDTGRNFLPLRAIKKQIDALAFSKLN</sequence>
<dbReference type="InterPro" id="IPR025705">
    <property type="entry name" value="Beta_hexosaminidase_sua/sub"/>
</dbReference>
<dbReference type="GO" id="GO:0030203">
    <property type="term" value="P:glycosaminoglycan metabolic process"/>
    <property type="evidence" value="ECO:0007669"/>
    <property type="project" value="TreeGrafter"/>
</dbReference>
<dbReference type="EMBL" id="JAAAJB010001983">
    <property type="protein sequence ID" value="KAG0247083.1"/>
    <property type="molecule type" value="Genomic_DNA"/>
</dbReference>
<feature type="region of interest" description="Disordered" evidence="7">
    <location>
        <begin position="67"/>
        <end position="96"/>
    </location>
</feature>
<dbReference type="GO" id="GO:0005975">
    <property type="term" value="P:carbohydrate metabolic process"/>
    <property type="evidence" value="ECO:0007669"/>
    <property type="project" value="InterPro"/>
</dbReference>
<feature type="non-terminal residue" evidence="10">
    <location>
        <position position="205"/>
    </location>
</feature>
<evidence type="ECO:0000256" key="4">
    <source>
        <dbReference type="ARBA" id="ARBA00022801"/>
    </source>
</evidence>
<feature type="domain" description="Glycoside hydrolase family 20 catalytic" evidence="8">
    <location>
        <begin position="173"/>
        <end position="205"/>
    </location>
</feature>
<comment type="similarity">
    <text evidence="2">Belongs to the glycosyl hydrolase 20 family.</text>
</comment>
<feature type="domain" description="Beta-hexosaminidase eukaryotic type N-terminal" evidence="9">
    <location>
        <begin position="3"/>
        <end position="149"/>
    </location>
</feature>
<dbReference type="Proteomes" id="UP000807716">
    <property type="component" value="Unassembled WGS sequence"/>
</dbReference>
<evidence type="ECO:0000256" key="6">
    <source>
        <dbReference type="ARBA" id="ARBA00023295"/>
    </source>
</evidence>
<dbReference type="Gene3D" id="3.20.20.80">
    <property type="entry name" value="Glycosidases"/>
    <property type="match status" value="1"/>
</dbReference>
<dbReference type="GO" id="GO:0016231">
    <property type="term" value="F:beta-N-acetylglucosaminidase activity"/>
    <property type="evidence" value="ECO:0007669"/>
    <property type="project" value="TreeGrafter"/>
</dbReference>
<evidence type="ECO:0000259" key="8">
    <source>
        <dbReference type="Pfam" id="PF00728"/>
    </source>
</evidence>
<dbReference type="SUPFAM" id="SSF51445">
    <property type="entry name" value="(Trans)glycosidases"/>
    <property type="match status" value="1"/>
</dbReference>
<evidence type="ECO:0000313" key="10">
    <source>
        <dbReference type="EMBL" id="KAG0247083.1"/>
    </source>
</evidence>
<evidence type="ECO:0000256" key="7">
    <source>
        <dbReference type="SAM" id="MobiDB-lite"/>
    </source>
</evidence>
<dbReference type="InterPro" id="IPR029019">
    <property type="entry name" value="HEX_eukaryotic_N"/>
</dbReference>
<evidence type="ECO:0000256" key="2">
    <source>
        <dbReference type="ARBA" id="ARBA00006285"/>
    </source>
</evidence>
<comment type="catalytic activity">
    <reaction evidence="1">
        <text>Hydrolysis of terminal non-reducing N-acetyl-D-hexosamine residues in N-acetyl-beta-D-hexosaminides.</text>
        <dbReference type="EC" id="3.2.1.52"/>
    </reaction>
</comment>
<dbReference type="PANTHER" id="PTHR22600:SF58">
    <property type="entry name" value="BETA-HEXOSAMINIDASE"/>
    <property type="match status" value="1"/>
</dbReference>
<evidence type="ECO:0000313" key="11">
    <source>
        <dbReference type="Proteomes" id="UP000807716"/>
    </source>
</evidence>
<dbReference type="SUPFAM" id="SSF55545">
    <property type="entry name" value="beta-N-acetylhexosaminidase-like domain"/>
    <property type="match status" value="1"/>
</dbReference>
<dbReference type="PRINTS" id="PR00738">
    <property type="entry name" value="GLHYDRLASE20"/>
</dbReference>
<reference evidence="10" key="1">
    <citation type="journal article" date="2020" name="Fungal Divers.">
        <title>Resolving the Mortierellaceae phylogeny through synthesis of multi-gene phylogenetics and phylogenomics.</title>
        <authorList>
            <person name="Vandepol N."/>
            <person name="Liber J."/>
            <person name="Desiro A."/>
            <person name="Na H."/>
            <person name="Kennedy M."/>
            <person name="Barry K."/>
            <person name="Grigoriev I.V."/>
            <person name="Miller A.N."/>
            <person name="O'Donnell K."/>
            <person name="Stajich J.E."/>
            <person name="Bonito G."/>
        </authorList>
    </citation>
    <scope>NUCLEOTIDE SEQUENCE</scope>
    <source>
        <strain evidence="10">BC1065</strain>
    </source>
</reference>
<dbReference type="Gene3D" id="3.30.379.10">
    <property type="entry name" value="Chitobiase/beta-hexosaminidase domain 2-like"/>
    <property type="match status" value="1"/>
</dbReference>
<feature type="non-terminal residue" evidence="10">
    <location>
        <position position="1"/>
    </location>
</feature>
<gene>
    <name evidence="10" type="ORF">DFQ27_002572</name>
</gene>
<evidence type="ECO:0000259" key="9">
    <source>
        <dbReference type="Pfam" id="PF14845"/>
    </source>
</evidence>
<protein>
    <recommendedName>
        <fullName evidence="3">beta-N-acetylhexosaminidase</fullName>
        <ecNumber evidence="3">3.2.1.52</ecNumber>
    </recommendedName>
</protein>
<name>A0A9P6TUE7_9FUNG</name>
<dbReference type="EC" id="3.2.1.52" evidence="3"/>
<dbReference type="Pfam" id="PF00728">
    <property type="entry name" value="Glyco_hydro_20"/>
    <property type="match status" value="1"/>
</dbReference>
<keyword evidence="5" id="KW-0325">Glycoprotein</keyword>
<dbReference type="GO" id="GO:0016020">
    <property type="term" value="C:membrane"/>
    <property type="evidence" value="ECO:0007669"/>
    <property type="project" value="TreeGrafter"/>
</dbReference>
<accession>A0A9P6TUE7</accession>
<keyword evidence="4" id="KW-0378">Hydrolase</keyword>
<proteinExistence type="inferred from homology"/>
<dbReference type="Pfam" id="PF14845">
    <property type="entry name" value="Glycohydro_20b2"/>
    <property type="match status" value="1"/>
</dbReference>
<dbReference type="InterPro" id="IPR029018">
    <property type="entry name" value="Hex-like_dom2"/>
</dbReference>
<organism evidence="10 11">
    <name type="scientific">Actinomortierella ambigua</name>
    <dbReference type="NCBI Taxonomy" id="1343610"/>
    <lineage>
        <taxon>Eukaryota</taxon>
        <taxon>Fungi</taxon>
        <taxon>Fungi incertae sedis</taxon>
        <taxon>Mucoromycota</taxon>
        <taxon>Mortierellomycotina</taxon>
        <taxon>Mortierellomycetes</taxon>
        <taxon>Mortierellales</taxon>
        <taxon>Mortierellaceae</taxon>
        <taxon>Actinomortierella</taxon>
    </lineage>
</organism>
<feature type="compositionally biased region" description="Acidic residues" evidence="7">
    <location>
        <begin position="82"/>
        <end position="91"/>
    </location>
</feature>
<evidence type="ECO:0000256" key="5">
    <source>
        <dbReference type="ARBA" id="ARBA00023180"/>
    </source>
</evidence>
<dbReference type="InterPro" id="IPR015883">
    <property type="entry name" value="Glyco_hydro_20_cat"/>
</dbReference>